<accession>A0A1Y2K0F5</accession>
<evidence type="ECO:0000256" key="4">
    <source>
        <dbReference type="ARBA" id="ARBA00023136"/>
    </source>
</evidence>
<keyword evidence="3 6" id="KW-1133">Transmembrane helix</keyword>
<feature type="transmembrane region" description="Helical" evidence="6">
    <location>
        <begin position="28"/>
        <end position="48"/>
    </location>
</feature>
<dbReference type="InterPro" id="IPR003825">
    <property type="entry name" value="Colicin-V_CvpA"/>
</dbReference>
<evidence type="ECO:0000256" key="6">
    <source>
        <dbReference type="SAM" id="Phobius"/>
    </source>
</evidence>
<reference evidence="7 8" key="1">
    <citation type="journal article" date="2016" name="BMC Genomics">
        <title>Combined genomic and structural analyses of a cultured magnetotactic bacterium reveals its niche adaptation to a dynamic environment.</title>
        <authorList>
            <person name="Araujo A.C."/>
            <person name="Morillo V."/>
            <person name="Cypriano J."/>
            <person name="Teixeira L.C."/>
            <person name="Leao P."/>
            <person name="Lyra S."/>
            <person name="Almeida L.G."/>
            <person name="Bazylinski D.A."/>
            <person name="Vasconcellos A.T."/>
            <person name="Abreu F."/>
            <person name="Lins U."/>
        </authorList>
    </citation>
    <scope>NUCLEOTIDE SEQUENCE [LARGE SCALE GENOMIC DNA]</scope>
    <source>
        <strain evidence="7 8">IT-1</strain>
    </source>
</reference>
<feature type="transmembrane region" description="Helical" evidence="6">
    <location>
        <begin position="60"/>
        <end position="85"/>
    </location>
</feature>
<evidence type="ECO:0000256" key="2">
    <source>
        <dbReference type="ARBA" id="ARBA00022692"/>
    </source>
</evidence>
<dbReference type="OrthoDB" id="9806894at2"/>
<dbReference type="PANTHER" id="PTHR36926:SF1">
    <property type="entry name" value="COLICIN V PRODUCTION PROTEIN"/>
    <property type="match status" value="1"/>
</dbReference>
<comment type="subcellular location">
    <subcellularLocation>
        <location evidence="1">Membrane</location>
        <topology evidence="1">Multi-pass membrane protein</topology>
    </subcellularLocation>
</comment>
<keyword evidence="2 6" id="KW-0812">Transmembrane</keyword>
<feature type="transmembrane region" description="Helical" evidence="6">
    <location>
        <begin position="106"/>
        <end position="126"/>
    </location>
</feature>
<proteinExistence type="predicted"/>
<evidence type="ECO:0000256" key="1">
    <source>
        <dbReference type="ARBA" id="ARBA00004141"/>
    </source>
</evidence>
<dbReference type="EMBL" id="LVJN01000020">
    <property type="protein sequence ID" value="OSM01442.1"/>
    <property type="molecule type" value="Genomic_DNA"/>
</dbReference>
<keyword evidence="4 6" id="KW-0472">Membrane</keyword>
<dbReference type="RefSeq" id="WP_085442895.1">
    <property type="nucleotide sequence ID" value="NZ_LVJN01000020.1"/>
</dbReference>
<sequence>MIWFDYALLFIFGAALLMAYNRGAIREAAALGGWVIAFALTTFLSGPAAAHLADYIADPLILRAVALFGVLMISLLLTAGISYLLQRLRDSGRLTWKARTLGMSLSLVRAIVIIIVGITASIPFGGPPQEMLRRSVLAKPFVDGALFLAEHQPVDSALRPSDNGRERLHVDGSAPSPWRLSRPFGEAPEAEAAQPTAADNRRLERLMRELNRN</sequence>
<keyword evidence="8" id="KW-1185">Reference proteome</keyword>
<protein>
    <submittedName>
        <fullName evidence="7">Putative colicin V production protein</fullName>
    </submittedName>
</protein>
<dbReference type="InterPro" id="IPR052719">
    <property type="entry name" value="CvpA-like"/>
</dbReference>
<evidence type="ECO:0000313" key="8">
    <source>
        <dbReference type="Proteomes" id="UP000194003"/>
    </source>
</evidence>
<dbReference type="GO" id="GO:0016020">
    <property type="term" value="C:membrane"/>
    <property type="evidence" value="ECO:0007669"/>
    <property type="project" value="UniProtKB-SubCell"/>
</dbReference>
<name>A0A1Y2K0F5_9PROT</name>
<evidence type="ECO:0000256" key="3">
    <source>
        <dbReference type="ARBA" id="ARBA00022989"/>
    </source>
</evidence>
<comment type="caution">
    <text evidence="7">The sequence shown here is derived from an EMBL/GenBank/DDBJ whole genome shotgun (WGS) entry which is preliminary data.</text>
</comment>
<organism evidence="7 8">
    <name type="scientific">Magnetofaba australis IT-1</name>
    <dbReference type="NCBI Taxonomy" id="1434232"/>
    <lineage>
        <taxon>Bacteria</taxon>
        <taxon>Pseudomonadati</taxon>
        <taxon>Pseudomonadota</taxon>
        <taxon>Magnetococcia</taxon>
        <taxon>Magnetococcales</taxon>
        <taxon>Magnetococcaceae</taxon>
        <taxon>Magnetofaba</taxon>
    </lineage>
</organism>
<dbReference type="Pfam" id="PF02674">
    <property type="entry name" value="Colicin_V"/>
    <property type="match status" value="1"/>
</dbReference>
<gene>
    <name evidence="7" type="ORF">MAIT1_01404</name>
</gene>
<dbReference type="Proteomes" id="UP000194003">
    <property type="component" value="Unassembled WGS sequence"/>
</dbReference>
<dbReference type="AlphaFoldDB" id="A0A1Y2K0F5"/>
<feature type="transmembrane region" description="Helical" evidence="6">
    <location>
        <begin position="6"/>
        <end position="21"/>
    </location>
</feature>
<dbReference type="STRING" id="1434232.MAIT1_01404"/>
<feature type="compositionally biased region" description="Low complexity" evidence="5">
    <location>
        <begin position="186"/>
        <end position="198"/>
    </location>
</feature>
<feature type="region of interest" description="Disordered" evidence="5">
    <location>
        <begin position="156"/>
        <end position="202"/>
    </location>
</feature>
<dbReference type="PANTHER" id="PTHR36926">
    <property type="entry name" value="COLICIN V PRODUCTION PROTEIN"/>
    <property type="match status" value="1"/>
</dbReference>
<evidence type="ECO:0000256" key="5">
    <source>
        <dbReference type="SAM" id="MobiDB-lite"/>
    </source>
</evidence>
<dbReference type="GO" id="GO:0009403">
    <property type="term" value="P:toxin biosynthetic process"/>
    <property type="evidence" value="ECO:0007669"/>
    <property type="project" value="InterPro"/>
</dbReference>
<evidence type="ECO:0000313" key="7">
    <source>
        <dbReference type="EMBL" id="OSM01442.1"/>
    </source>
</evidence>